<proteinExistence type="inferred from homology"/>
<protein>
    <recommendedName>
        <fullName evidence="11">Cytochrome P450</fullName>
    </recommendedName>
</protein>
<keyword evidence="6 7" id="KW-0349">Heme</keyword>
<comment type="similarity">
    <text evidence="2 7">Belongs to the cytochrome P450 family.</text>
</comment>
<organism evidence="9 10">
    <name type="scientific">Deinandra increscens subsp. villosa</name>
    <dbReference type="NCBI Taxonomy" id="3103831"/>
    <lineage>
        <taxon>Eukaryota</taxon>
        <taxon>Viridiplantae</taxon>
        <taxon>Streptophyta</taxon>
        <taxon>Embryophyta</taxon>
        <taxon>Tracheophyta</taxon>
        <taxon>Spermatophyta</taxon>
        <taxon>Magnoliopsida</taxon>
        <taxon>eudicotyledons</taxon>
        <taxon>Gunneridae</taxon>
        <taxon>Pentapetalae</taxon>
        <taxon>asterids</taxon>
        <taxon>campanulids</taxon>
        <taxon>Asterales</taxon>
        <taxon>Asteraceae</taxon>
        <taxon>Asteroideae</taxon>
        <taxon>Heliantheae alliance</taxon>
        <taxon>Madieae</taxon>
        <taxon>Madiinae</taxon>
        <taxon>Deinandra</taxon>
    </lineage>
</organism>
<keyword evidence="8" id="KW-0812">Transmembrane</keyword>
<keyword evidence="3 6" id="KW-0479">Metal-binding</keyword>
<feature type="transmembrane region" description="Helical" evidence="8">
    <location>
        <begin position="7"/>
        <end position="24"/>
    </location>
</feature>
<dbReference type="Proteomes" id="UP001408789">
    <property type="component" value="Unassembled WGS sequence"/>
</dbReference>
<keyword evidence="8" id="KW-0472">Membrane</keyword>
<evidence type="ECO:0000256" key="4">
    <source>
        <dbReference type="ARBA" id="ARBA00023002"/>
    </source>
</evidence>
<accession>A0AAP0CV75</accession>
<evidence type="ECO:0000256" key="6">
    <source>
        <dbReference type="PIRSR" id="PIRSR602401-1"/>
    </source>
</evidence>
<dbReference type="Pfam" id="PF00067">
    <property type="entry name" value="p450"/>
    <property type="match status" value="1"/>
</dbReference>
<comment type="cofactor">
    <cofactor evidence="1 6">
        <name>heme</name>
        <dbReference type="ChEBI" id="CHEBI:30413"/>
    </cofactor>
</comment>
<keyword evidence="7" id="KW-0503">Monooxygenase</keyword>
<gene>
    <name evidence="9" type="ORF">SSX86_020578</name>
</gene>
<reference evidence="9 10" key="1">
    <citation type="submission" date="2024-04" db="EMBL/GenBank/DDBJ databases">
        <title>The reference genome of an endangered Asteraceae, Deinandra increscens subsp. villosa, native to the Central Coast of California.</title>
        <authorList>
            <person name="Guilliams M."/>
            <person name="Hasenstab-Lehman K."/>
            <person name="Meyer R."/>
            <person name="Mcevoy S."/>
        </authorList>
    </citation>
    <scope>NUCLEOTIDE SEQUENCE [LARGE SCALE GENOMIC DNA]</scope>
    <source>
        <tissue evidence="9">Leaf</tissue>
    </source>
</reference>
<dbReference type="Gene3D" id="1.10.630.10">
    <property type="entry name" value="Cytochrome P450"/>
    <property type="match status" value="1"/>
</dbReference>
<dbReference type="InterPro" id="IPR001128">
    <property type="entry name" value="Cyt_P450"/>
</dbReference>
<keyword evidence="5 6" id="KW-0408">Iron</keyword>
<dbReference type="GO" id="GO:0020037">
    <property type="term" value="F:heme binding"/>
    <property type="evidence" value="ECO:0007669"/>
    <property type="project" value="InterPro"/>
</dbReference>
<evidence type="ECO:0008006" key="11">
    <source>
        <dbReference type="Google" id="ProtNLM"/>
    </source>
</evidence>
<dbReference type="InterPro" id="IPR002401">
    <property type="entry name" value="Cyt_P450_E_grp-I"/>
</dbReference>
<dbReference type="InterPro" id="IPR036396">
    <property type="entry name" value="Cyt_P450_sf"/>
</dbReference>
<dbReference type="GO" id="GO:0005506">
    <property type="term" value="F:iron ion binding"/>
    <property type="evidence" value="ECO:0007669"/>
    <property type="project" value="InterPro"/>
</dbReference>
<sequence length="507" mass="58653">MAFFEDLTIFLPFIFCFLAVLHIFQRRTSIIPTNWPVLGSMWGLVVNIHRLHEYTTDVLACNGGTCLFKGSWFSKTDMLLTSNPADIQHILSKNFPNYPKGDKFRQIFDILGDGISNSDGDIWEFHRRTLTLLLNHPSFHTLLRKIIWNKVEKGLVPMLDNILRQGVETDLQDIFQRFGFDIICELVLDYDPKSLSLDLPYVPCEKALSHAEEAILCRHIMPETLLKCQRLLKVGSEKKLSDAWKIFDEFIYKHLDEKQKGFSNMNDEESYNFSSHVMRMYLDQSSPSRDSIKLLRDTLLNFIVAGRDTTSSTLSWFFYLLAKNPIAEDKIREELERHIEKKIDGKCDDIRALDLSKLVYLHGGLCEVLRLFPPIPFEHKNPIQPDILPSGYQVDRKTSIILCFYSMGRMESIWGRDCLQFKPERWITVVEGGVKHQPSYKFPAFNAGPRTCLGKQMSFIQMKIVAVTIIYHYHVQLVEDHPILPSGSIILDMKNGLKVRLTKRSEV</sequence>
<keyword evidence="8" id="KW-1133">Transmembrane helix</keyword>
<keyword evidence="4 7" id="KW-0560">Oxidoreductase</keyword>
<evidence type="ECO:0000256" key="2">
    <source>
        <dbReference type="ARBA" id="ARBA00010617"/>
    </source>
</evidence>
<dbReference type="PRINTS" id="PR00463">
    <property type="entry name" value="EP450I"/>
</dbReference>
<evidence type="ECO:0000256" key="7">
    <source>
        <dbReference type="RuleBase" id="RU000461"/>
    </source>
</evidence>
<evidence type="ECO:0000256" key="8">
    <source>
        <dbReference type="SAM" id="Phobius"/>
    </source>
</evidence>
<evidence type="ECO:0000313" key="9">
    <source>
        <dbReference type="EMBL" id="KAK9059874.1"/>
    </source>
</evidence>
<dbReference type="PANTHER" id="PTHR24296">
    <property type="entry name" value="CYTOCHROME P450"/>
    <property type="match status" value="1"/>
</dbReference>
<evidence type="ECO:0000256" key="1">
    <source>
        <dbReference type="ARBA" id="ARBA00001971"/>
    </source>
</evidence>
<name>A0AAP0CV75_9ASTR</name>
<dbReference type="EMBL" id="JBCNJP010000020">
    <property type="protein sequence ID" value="KAK9059874.1"/>
    <property type="molecule type" value="Genomic_DNA"/>
</dbReference>
<dbReference type="GO" id="GO:0006629">
    <property type="term" value="P:lipid metabolic process"/>
    <property type="evidence" value="ECO:0007669"/>
    <property type="project" value="UniProtKB-ARBA"/>
</dbReference>
<keyword evidence="10" id="KW-1185">Reference proteome</keyword>
<dbReference type="PRINTS" id="PR00385">
    <property type="entry name" value="P450"/>
</dbReference>
<evidence type="ECO:0000313" key="10">
    <source>
        <dbReference type="Proteomes" id="UP001408789"/>
    </source>
</evidence>
<feature type="binding site" description="axial binding residue" evidence="6">
    <location>
        <position position="452"/>
    </location>
    <ligand>
        <name>heme</name>
        <dbReference type="ChEBI" id="CHEBI:30413"/>
    </ligand>
    <ligandPart>
        <name>Fe</name>
        <dbReference type="ChEBI" id="CHEBI:18248"/>
    </ligandPart>
</feature>
<dbReference type="SUPFAM" id="SSF48264">
    <property type="entry name" value="Cytochrome P450"/>
    <property type="match status" value="1"/>
</dbReference>
<evidence type="ECO:0000256" key="3">
    <source>
        <dbReference type="ARBA" id="ARBA00022723"/>
    </source>
</evidence>
<dbReference type="GO" id="GO:0004497">
    <property type="term" value="F:monooxygenase activity"/>
    <property type="evidence" value="ECO:0007669"/>
    <property type="project" value="UniProtKB-KW"/>
</dbReference>
<dbReference type="GO" id="GO:0016705">
    <property type="term" value="F:oxidoreductase activity, acting on paired donors, with incorporation or reduction of molecular oxygen"/>
    <property type="evidence" value="ECO:0007669"/>
    <property type="project" value="InterPro"/>
</dbReference>
<dbReference type="InterPro" id="IPR017972">
    <property type="entry name" value="Cyt_P450_CS"/>
</dbReference>
<dbReference type="PROSITE" id="PS00086">
    <property type="entry name" value="CYTOCHROME_P450"/>
    <property type="match status" value="1"/>
</dbReference>
<dbReference type="AlphaFoldDB" id="A0AAP0CV75"/>
<comment type="caution">
    <text evidence="9">The sequence shown here is derived from an EMBL/GenBank/DDBJ whole genome shotgun (WGS) entry which is preliminary data.</text>
</comment>
<evidence type="ECO:0000256" key="5">
    <source>
        <dbReference type="ARBA" id="ARBA00023004"/>
    </source>
</evidence>
<dbReference type="CDD" id="cd11064">
    <property type="entry name" value="CYP86A"/>
    <property type="match status" value="1"/>
</dbReference>